<dbReference type="PANTHER" id="PTHR37380:SF2">
    <property type="entry name" value="PROTEIN, PUTATIVE-RELATED"/>
    <property type="match status" value="1"/>
</dbReference>
<reference evidence="3 5" key="2">
    <citation type="submission" date="2020-05" db="EMBL/GenBank/DDBJ databases">
        <authorList>
            <person name="Campoy J."/>
            <person name="Schneeberger K."/>
            <person name="Spophaly S."/>
        </authorList>
    </citation>
    <scope>NUCLEOTIDE SEQUENCE [LARGE SCALE GENOMIC DNA]</scope>
    <source>
        <strain evidence="3">PruArmRojPasFocal</strain>
    </source>
</reference>
<evidence type="ECO:0000313" key="3">
    <source>
        <dbReference type="EMBL" id="CAB4263292.1"/>
    </source>
</evidence>
<organism evidence="3 5">
    <name type="scientific">Prunus armeniaca</name>
    <name type="common">Apricot</name>
    <name type="synonym">Armeniaca vulgaris</name>
    <dbReference type="NCBI Taxonomy" id="36596"/>
    <lineage>
        <taxon>Eukaryota</taxon>
        <taxon>Viridiplantae</taxon>
        <taxon>Streptophyta</taxon>
        <taxon>Embryophyta</taxon>
        <taxon>Tracheophyta</taxon>
        <taxon>Spermatophyta</taxon>
        <taxon>Magnoliopsida</taxon>
        <taxon>eudicotyledons</taxon>
        <taxon>Gunneridae</taxon>
        <taxon>Pentapetalae</taxon>
        <taxon>rosids</taxon>
        <taxon>fabids</taxon>
        <taxon>Rosales</taxon>
        <taxon>Rosaceae</taxon>
        <taxon>Amygdaloideae</taxon>
        <taxon>Amygdaleae</taxon>
        <taxon>Prunus</taxon>
    </lineage>
</organism>
<dbReference type="OrthoDB" id="1166605at2759"/>
<evidence type="ECO:0000313" key="5">
    <source>
        <dbReference type="Proteomes" id="UP000507222"/>
    </source>
</evidence>
<dbReference type="EMBL" id="CAEKDK010000001">
    <property type="protein sequence ID" value="CAB4263292.1"/>
    <property type="molecule type" value="Genomic_DNA"/>
</dbReference>
<keyword evidence="2" id="KW-0732">Signal</keyword>
<dbReference type="Proteomes" id="UP000507222">
    <property type="component" value="Unassembled WGS sequence"/>
</dbReference>
<feature type="compositionally biased region" description="Acidic residues" evidence="1">
    <location>
        <begin position="294"/>
        <end position="304"/>
    </location>
</feature>
<feature type="compositionally biased region" description="Basic and acidic residues" evidence="1">
    <location>
        <begin position="243"/>
        <end position="252"/>
    </location>
</feature>
<feature type="compositionally biased region" description="Acidic residues" evidence="1">
    <location>
        <begin position="265"/>
        <end position="275"/>
    </location>
</feature>
<feature type="region of interest" description="Disordered" evidence="1">
    <location>
        <begin position="224"/>
        <end position="346"/>
    </location>
</feature>
<keyword evidence="6" id="KW-1185">Reference proteome</keyword>
<gene>
    <name evidence="3" type="ORF">CURHAP_LOCUS3420</name>
    <name evidence="4" type="ORF">ORAREDHAP_LOCUS3621</name>
</gene>
<evidence type="ECO:0000256" key="2">
    <source>
        <dbReference type="SAM" id="SignalP"/>
    </source>
</evidence>
<protein>
    <submittedName>
        <fullName evidence="3">Uncharacterized protein</fullName>
    </submittedName>
</protein>
<feature type="chain" id="PRO_5036388550" evidence="2">
    <location>
        <begin position="25"/>
        <end position="360"/>
    </location>
</feature>
<accession>A0A6J5TIG6</accession>
<dbReference type="PANTHER" id="PTHR37380">
    <property type="entry name" value="CLE FAMILY OSCLE501 PROTEIN"/>
    <property type="match status" value="1"/>
</dbReference>
<sequence length="360" mass="40143">MDFSRTYLFVLFTTLLLLSSSCFGDQGSADIDLKRPIKRADQHPLLKDWIKRQVLSGPNPLHDMLPPKVDDAKNYRILNEVPSGPNPLHNILPPQLDDPTNHQILRELPSSPNPLHHILPPQQKFDDPANHQFLREVPSGPNPLHDILPPQQKFDDPAVCANNLTGEYSLLDPSTFDLPSLSSSIPVKHIGGVNRAAGAVCGGRSRVEKIWRVEREKERASGIFLGEVRSGPNPLHHNVPPQKKLDDPENYHLTRLVPTGPNQEESPEEPPEFDDSPAHYHQMRVVPTGPNQEESPEEPPELDDNPANYHLNRLVPTGPNRAESPEELPSRVLSGPPPQPSPVKANLLKLRSRRLLGIPI</sequence>
<evidence type="ECO:0000256" key="1">
    <source>
        <dbReference type="SAM" id="MobiDB-lite"/>
    </source>
</evidence>
<dbReference type="Proteomes" id="UP000507245">
    <property type="component" value="Unassembled WGS sequence"/>
</dbReference>
<dbReference type="AlphaFoldDB" id="A0A6J5TIG6"/>
<dbReference type="EMBL" id="CAEKKB010000001">
    <property type="protein sequence ID" value="CAB4294010.1"/>
    <property type="molecule type" value="Genomic_DNA"/>
</dbReference>
<name>A0A6J5TIG6_PRUAR</name>
<evidence type="ECO:0000313" key="6">
    <source>
        <dbReference type="Proteomes" id="UP000507245"/>
    </source>
</evidence>
<dbReference type="PROSITE" id="PS51257">
    <property type="entry name" value="PROKAR_LIPOPROTEIN"/>
    <property type="match status" value="1"/>
</dbReference>
<proteinExistence type="predicted"/>
<feature type="signal peptide" evidence="2">
    <location>
        <begin position="1"/>
        <end position="24"/>
    </location>
</feature>
<evidence type="ECO:0000313" key="4">
    <source>
        <dbReference type="EMBL" id="CAB4294010.1"/>
    </source>
</evidence>
<reference evidence="6" key="1">
    <citation type="journal article" date="2020" name="Genome Biol.">
        <title>Gamete binning: chromosome-level and haplotype-resolved genome assembly enabled by high-throughput single-cell sequencing of gamete genomes.</title>
        <authorList>
            <person name="Campoy J.A."/>
            <person name="Sun H."/>
            <person name="Goel M."/>
            <person name="Jiao W.-B."/>
            <person name="Folz-Donahue K."/>
            <person name="Wang N."/>
            <person name="Rubio M."/>
            <person name="Liu C."/>
            <person name="Kukat C."/>
            <person name="Ruiz D."/>
            <person name="Huettel B."/>
            <person name="Schneeberger K."/>
        </authorList>
    </citation>
    <scope>NUCLEOTIDE SEQUENCE [LARGE SCALE GENOMIC DNA]</scope>
    <source>
        <strain evidence="6">cv. Rojo Pasion</strain>
    </source>
</reference>